<dbReference type="PANTHER" id="PTHR47331:SF1">
    <property type="entry name" value="GAG-LIKE PROTEIN"/>
    <property type="match status" value="1"/>
</dbReference>
<sequence length="1754" mass="197475">MLAPSSITYSDAKARIVRAIAKITSFAAAAGEYKSDRSNAGKRAKVSKMLLELNDIRKIAENDFQVMETSVSNKLAPPEIVDNKESLKLCSEFDNLYYELSAFADVYQFSLSPGMDTSTAQINSTHVSSQNNLSNYQLPKRKFPTFSGVVIEWQGFEDLFKSILSHAPDLPDVERFEYLKTSLEGEALSLVSHLPLTSANYNKAWDILRARYGNKRDLARIHLDALLAPHTVKCNDASSIKTLLTAILEHTAALDNLDFITRQWSPILVHIFEHHLDYDLRARWEITVGDRHQPSTSDFIDFLRSHVRSAEARAGHYSSNLHSYSAHQTPPKKSFPQKSRPTYGPKVMTTNMTSSTESSYQSTTISTCQLCNKTHSIRKCQLFLSKTPTDRFQIIKTHRLCINCLNSGHSAASCTSKYKCTTCNRSHHSLLHFNVKTIPPSSTTVLTTSETEAGPSVKSMVVRGQPHNIVLLSTVLLDAIAADGTRHTIRALFDSGAQASFITEQAACILMLKRHPSTVSITTFASSSSSPVRGQTSITVLPRGQQSPSFCVDAFVVPRITGPTPQTPIIPGYWSHITNLPLADPLYHRPQSVDLLLGADILPLLFLDGKAAGQPGEPIALETVFGWILMGPVNTRPQQIVNAMFLSITETLDLSIRRFWELEELPVVRHLSPDDKAAEDIYTSTTTRLSSGRFMVALPFRKPFPMLGDSKSHALQQFKGLEFRLNRNPDLRKQYNDFMQDYLSSGHMERIPLHEIDNPLHYYIPHHCILKPDSMTTKLRVVFNASARTSTGASLNESMYTGPKLQPDIQVVLLRSRLWKYVFMADIKQMYRQIVIQPSDRDYLRILWRFSTTSPIEDYRLGTVTYGTSAASFQALRTIRHLATVDGDSWPLAANILLNDTFVDDILTGANSEAEALKCQDQLIKLCSLAQFQLRKWASNSPQILKMVPHEDCAMPVSILFNNDMSSELKVLGLKWDPSFDTFSFKTYPSSSQVTKRSVLSDIARVFDPLGLLSPLTFFTKHVMQQLWTSGVTWDDPLPTDIAKLWVRYQSELHLIENIKIPRRITHDQAKSIQFHAFSDSSEKGYAAAVYLRVETDTSVHCQLITGKSKVAPLKRSTIPRLELCGAVLASKLLRLVVDTYSDRIRVDELHAWTDSTTALVWIRSSPHRWATFIANRTSLIQELTSPSIWRHVPTKENPVDCASRGLLPSELLNHPLWWTGPNFLLNSTDKWPQLPVSEIDDFNGPSLSESRAPDVLLVTLNNSIIDLLNRMSSLQKILRVIAYCLRFSKTRSSAPATRVIEAEETTHALRVLIYFVQQQTFATDVVNLLNGRNCSKALQRLDVFFDQSGLIRVGGRLRHADIPYVHRHPVLLPSRHRLTNLIIDYNHIVLKHPGALTLQSHLQREYWILSARQAIRSRLRLCISCFRTRPQHVQPKMAALPKYRVQQIKPFAVTGVDYAGPITIKRSRGRSSADTSTYICLFVCTATKALHIELSSNLSTETFLLAFTRFVARRGPVKEIHSDCGTNFVGAANLLTPLHDFVASDSYQNRIRSHLSKDQIAWFFNPPSSPHFGGLWESGVKSTKSLIFRSIGTHRLTSEELITLLTKIEATLNSRPLCALSNDPMDLEALTPSHFLTLEPTTSLPDPCLDNVSFSKMQRWRLVTDLHRFFWTRWKNEYLSCLQLRTKWSKDGKELSIGDLVLIKEPTHPLYWKFGRIIALHPGSDGVSRVATVHTTTGNLKRPAVKLCPLPSS</sequence>
<dbReference type="GO" id="GO:0015074">
    <property type="term" value="P:DNA integration"/>
    <property type="evidence" value="ECO:0007669"/>
    <property type="project" value="InterPro"/>
</dbReference>
<dbReference type="PANTHER" id="PTHR47331">
    <property type="entry name" value="PHD-TYPE DOMAIN-CONTAINING PROTEIN"/>
    <property type="match status" value="1"/>
</dbReference>
<dbReference type="GO" id="GO:0003676">
    <property type="term" value="F:nucleic acid binding"/>
    <property type="evidence" value="ECO:0007669"/>
    <property type="project" value="InterPro"/>
</dbReference>
<protein>
    <submittedName>
        <fullName evidence="4">Uncharacterized protein LOC112689831</fullName>
    </submittedName>
</protein>
<dbReference type="InterPro" id="IPR043502">
    <property type="entry name" value="DNA/RNA_pol_sf"/>
</dbReference>
<organism evidence="3 4">
    <name type="scientific">Sipha flava</name>
    <name type="common">yellow sugarcane aphid</name>
    <dbReference type="NCBI Taxonomy" id="143950"/>
    <lineage>
        <taxon>Eukaryota</taxon>
        <taxon>Metazoa</taxon>
        <taxon>Ecdysozoa</taxon>
        <taxon>Arthropoda</taxon>
        <taxon>Hexapoda</taxon>
        <taxon>Insecta</taxon>
        <taxon>Pterygota</taxon>
        <taxon>Neoptera</taxon>
        <taxon>Paraneoptera</taxon>
        <taxon>Hemiptera</taxon>
        <taxon>Sternorrhyncha</taxon>
        <taxon>Aphidomorpha</taxon>
        <taxon>Aphidoidea</taxon>
        <taxon>Aphididae</taxon>
        <taxon>Sipha</taxon>
    </lineage>
</organism>
<evidence type="ECO:0000313" key="3">
    <source>
        <dbReference type="Proteomes" id="UP000694846"/>
    </source>
</evidence>
<dbReference type="PROSITE" id="PS50994">
    <property type="entry name" value="INTEGRASE"/>
    <property type="match status" value="1"/>
</dbReference>
<dbReference type="SUPFAM" id="SSF53098">
    <property type="entry name" value="Ribonuclease H-like"/>
    <property type="match status" value="1"/>
</dbReference>
<proteinExistence type="predicted"/>
<accession>A0A8B8G9I8</accession>
<feature type="domain" description="Integrase catalytic" evidence="2">
    <location>
        <begin position="1447"/>
        <end position="1641"/>
    </location>
</feature>
<dbReference type="GeneID" id="112689831"/>
<name>A0A8B8G9I8_9HEMI</name>
<dbReference type="Pfam" id="PF03564">
    <property type="entry name" value="DUF1759"/>
    <property type="match status" value="1"/>
</dbReference>
<dbReference type="InterPro" id="IPR001584">
    <property type="entry name" value="Integrase_cat-core"/>
</dbReference>
<evidence type="ECO:0000256" key="1">
    <source>
        <dbReference type="SAM" id="MobiDB-lite"/>
    </source>
</evidence>
<dbReference type="InterPro" id="IPR036397">
    <property type="entry name" value="RNaseH_sf"/>
</dbReference>
<dbReference type="InterPro" id="IPR040676">
    <property type="entry name" value="DUF5641"/>
</dbReference>
<dbReference type="CDD" id="cd00303">
    <property type="entry name" value="retropepsin_like"/>
    <property type="match status" value="1"/>
</dbReference>
<dbReference type="Gene3D" id="3.30.420.10">
    <property type="entry name" value="Ribonuclease H-like superfamily/Ribonuclease H"/>
    <property type="match status" value="1"/>
</dbReference>
<dbReference type="InterPro" id="IPR012337">
    <property type="entry name" value="RNaseH-like_sf"/>
</dbReference>
<dbReference type="GO" id="GO:0071897">
    <property type="term" value="P:DNA biosynthetic process"/>
    <property type="evidence" value="ECO:0007669"/>
    <property type="project" value="UniProtKB-ARBA"/>
</dbReference>
<dbReference type="Pfam" id="PF18701">
    <property type="entry name" value="DUF5641"/>
    <property type="match status" value="1"/>
</dbReference>
<dbReference type="InterPro" id="IPR008042">
    <property type="entry name" value="Retrotrans_Pao"/>
</dbReference>
<dbReference type="OrthoDB" id="6580640at2759"/>
<feature type="region of interest" description="Disordered" evidence="1">
    <location>
        <begin position="320"/>
        <end position="346"/>
    </location>
</feature>
<keyword evidence="3" id="KW-1185">Reference proteome</keyword>
<dbReference type="InterPro" id="IPR021109">
    <property type="entry name" value="Peptidase_aspartic_dom_sf"/>
</dbReference>
<dbReference type="InterPro" id="IPR005312">
    <property type="entry name" value="DUF1759"/>
</dbReference>
<dbReference type="Pfam" id="PF05380">
    <property type="entry name" value="Peptidase_A17"/>
    <property type="match status" value="1"/>
</dbReference>
<dbReference type="CDD" id="cd01644">
    <property type="entry name" value="RT_pepA17"/>
    <property type="match status" value="1"/>
</dbReference>
<dbReference type="GO" id="GO:0042575">
    <property type="term" value="C:DNA polymerase complex"/>
    <property type="evidence" value="ECO:0007669"/>
    <property type="project" value="UniProtKB-ARBA"/>
</dbReference>
<evidence type="ECO:0000313" key="4">
    <source>
        <dbReference type="RefSeq" id="XP_025419482.1"/>
    </source>
</evidence>
<gene>
    <name evidence="4" type="primary">LOC112689831</name>
</gene>
<dbReference type="Gene3D" id="2.40.70.10">
    <property type="entry name" value="Acid Proteases"/>
    <property type="match status" value="1"/>
</dbReference>
<evidence type="ECO:0000259" key="2">
    <source>
        <dbReference type="PROSITE" id="PS50994"/>
    </source>
</evidence>
<dbReference type="SUPFAM" id="SSF56672">
    <property type="entry name" value="DNA/RNA polymerases"/>
    <property type="match status" value="1"/>
</dbReference>
<dbReference type="RefSeq" id="XP_025419482.1">
    <property type="nucleotide sequence ID" value="XM_025563697.1"/>
</dbReference>
<dbReference type="Proteomes" id="UP000694846">
    <property type="component" value="Unplaced"/>
</dbReference>
<reference evidence="4" key="1">
    <citation type="submission" date="2025-08" db="UniProtKB">
        <authorList>
            <consortium name="RefSeq"/>
        </authorList>
    </citation>
    <scope>IDENTIFICATION</scope>
    <source>
        <tissue evidence="4">Whole body</tissue>
    </source>
</reference>